<protein>
    <submittedName>
        <fullName evidence="2">Uncharacterized protein</fullName>
    </submittedName>
</protein>
<gene>
    <name evidence="2" type="ORF">H8S17_07370</name>
</gene>
<proteinExistence type="predicted"/>
<keyword evidence="1" id="KW-0472">Membrane</keyword>
<dbReference type="EMBL" id="JACOPH010000004">
    <property type="protein sequence ID" value="MBC5714028.1"/>
    <property type="molecule type" value="Genomic_DNA"/>
</dbReference>
<dbReference type="RefSeq" id="WP_186866793.1">
    <property type="nucleotide sequence ID" value="NZ_JACOPH010000004.1"/>
</dbReference>
<name>A0A923LQE6_9FIRM</name>
<reference evidence="2" key="1">
    <citation type="submission" date="2020-08" db="EMBL/GenBank/DDBJ databases">
        <title>Genome public.</title>
        <authorList>
            <person name="Liu C."/>
            <person name="Sun Q."/>
        </authorList>
    </citation>
    <scope>NUCLEOTIDE SEQUENCE</scope>
    <source>
        <strain evidence="2">BX1005</strain>
    </source>
</reference>
<evidence type="ECO:0000313" key="3">
    <source>
        <dbReference type="Proteomes" id="UP000606720"/>
    </source>
</evidence>
<sequence>MKKYEASYTVEIAMLAMVIMLTLFLPIYAAYDLYEETKQASVSGWDNDFCAETKIRMWRLVEKT</sequence>
<dbReference type="AlphaFoldDB" id="A0A923LQE6"/>
<keyword evidence="1" id="KW-1133">Transmembrane helix</keyword>
<keyword evidence="1" id="KW-0812">Transmembrane</keyword>
<comment type="caution">
    <text evidence="2">The sequence shown here is derived from an EMBL/GenBank/DDBJ whole genome shotgun (WGS) entry which is preliminary data.</text>
</comment>
<evidence type="ECO:0000256" key="1">
    <source>
        <dbReference type="SAM" id="Phobius"/>
    </source>
</evidence>
<dbReference type="Proteomes" id="UP000606720">
    <property type="component" value="Unassembled WGS sequence"/>
</dbReference>
<organism evidence="2 3">
    <name type="scientific">Roseburia zhanii</name>
    <dbReference type="NCBI Taxonomy" id="2763064"/>
    <lineage>
        <taxon>Bacteria</taxon>
        <taxon>Bacillati</taxon>
        <taxon>Bacillota</taxon>
        <taxon>Clostridia</taxon>
        <taxon>Lachnospirales</taxon>
        <taxon>Lachnospiraceae</taxon>
        <taxon>Roseburia</taxon>
    </lineage>
</organism>
<keyword evidence="3" id="KW-1185">Reference proteome</keyword>
<accession>A0A923LQE6</accession>
<evidence type="ECO:0000313" key="2">
    <source>
        <dbReference type="EMBL" id="MBC5714028.1"/>
    </source>
</evidence>
<feature type="transmembrane region" description="Helical" evidence="1">
    <location>
        <begin position="12"/>
        <end position="31"/>
    </location>
</feature>